<gene>
    <name evidence="1" type="ORF">BEP19_13285</name>
</gene>
<dbReference type="EMBL" id="MCHY01000009">
    <property type="protein sequence ID" value="RKD23184.1"/>
    <property type="molecule type" value="Genomic_DNA"/>
</dbReference>
<dbReference type="SUPFAM" id="SSF53795">
    <property type="entry name" value="PEP carboxykinase-like"/>
    <property type="match status" value="1"/>
</dbReference>
<dbReference type="OrthoDB" id="5430844at2"/>
<protein>
    <submittedName>
        <fullName evidence="1">Aldolase</fullName>
    </submittedName>
</protein>
<evidence type="ECO:0000313" key="1">
    <source>
        <dbReference type="EMBL" id="RKD23184.1"/>
    </source>
</evidence>
<dbReference type="InterPro" id="IPR027417">
    <property type="entry name" value="P-loop_NTPase"/>
</dbReference>
<sequence>MPDTITKVVYKAFGLSIESDIPLPELPQAEDYSNLIDIQIRMDDSFDTYPKLIEDSGGMVIKEDELIFYFEKSGTFRIQEGTKITVSPIPDYDPEMLRLWILGTCMGALLMQRRILPLHGSAIVIEGKAYAVIGDSGAGKSTLATAFMNRGFHLLTDDVIAVSLTEEGIPMVSPSYPQQKLWQESLDQFEMDNDQLSSIYGRLDKYCVPVRSQYFTESVPLGGIFELSKTEDSAVALSPIPKLGQFDTLFRHTYRNFLIPGKGLIDWHFKTSAKIMSFVEMYRLQRPLTGFSANELVSTILNTIGREE</sequence>
<name>A0A419SHB1_9BACL</name>
<comment type="caution">
    <text evidence="1">The sequence shown here is derived from an EMBL/GenBank/DDBJ whole genome shotgun (WGS) entry which is preliminary data.</text>
</comment>
<accession>A0A419SHB1</accession>
<dbReference type="AlphaFoldDB" id="A0A419SHB1"/>
<dbReference type="Gene3D" id="3.40.50.300">
    <property type="entry name" value="P-loop containing nucleotide triphosphate hydrolases"/>
    <property type="match status" value="1"/>
</dbReference>
<organism evidence="1 2">
    <name type="scientific">Ammoniphilus oxalaticus</name>
    <dbReference type="NCBI Taxonomy" id="66863"/>
    <lineage>
        <taxon>Bacteria</taxon>
        <taxon>Bacillati</taxon>
        <taxon>Bacillota</taxon>
        <taxon>Bacilli</taxon>
        <taxon>Bacillales</taxon>
        <taxon>Paenibacillaceae</taxon>
        <taxon>Aneurinibacillus group</taxon>
        <taxon>Ammoniphilus</taxon>
    </lineage>
</organism>
<reference evidence="1 2" key="1">
    <citation type="submission" date="2016-08" db="EMBL/GenBank/DDBJ databases">
        <title>Novel Firmicute Genomes.</title>
        <authorList>
            <person name="Poppleton D.I."/>
            <person name="Gribaldo S."/>
        </authorList>
    </citation>
    <scope>NUCLEOTIDE SEQUENCE [LARGE SCALE GENOMIC DNA]</scope>
    <source>
        <strain evidence="1 2">RAOx-1</strain>
    </source>
</reference>
<proteinExistence type="predicted"/>
<evidence type="ECO:0000313" key="2">
    <source>
        <dbReference type="Proteomes" id="UP000284219"/>
    </source>
</evidence>
<dbReference type="Proteomes" id="UP000284219">
    <property type="component" value="Unassembled WGS sequence"/>
</dbReference>
<keyword evidence="2" id="KW-1185">Reference proteome</keyword>
<dbReference type="RefSeq" id="WP_120190675.1">
    <property type="nucleotide sequence ID" value="NZ_MCHY01000009.1"/>
</dbReference>